<organism evidence="9 10">
    <name type="scientific">Schaedlerella arabinosiphila</name>
    <dbReference type="NCBI Taxonomy" id="2044587"/>
    <lineage>
        <taxon>Bacteria</taxon>
        <taxon>Bacillati</taxon>
        <taxon>Bacillota</taxon>
        <taxon>Clostridia</taxon>
        <taxon>Lachnospirales</taxon>
        <taxon>Lachnospiraceae</taxon>
        <taxon>Schaedlerella</taxon>
    </lineage>
</organism>
<evidence type="ECO:0000256" key="3">
    <source>
        <dbReference type="ARBA" id="ARBA00022908"/>
    </source>
</evidence>
<dbReference type="GO" id="GO:0006310">
    <property type="term" value="P:DNA recombination"/>
    <property type="evidence" value="ECO:0007669"/>
    <property type="project" value="UniProtKB-KW"/>
</dbReference>
<evidence type="ECO:0000313" key="10">
    <source>
        <dbReference type="Proteomes" id="UP000274920"/>
    </source>
</evidence>
<accession>A0A3R8KUZ2</accession>
<dbReference type="InterPro" id="IPR044068">
    <property type="entry name" value="CB"/>
</dbReference>
<evidence type="ECO:0000256" key="2">
    <source>
        <dbReference type="ARBA" id="ARBA00008857"/>
    </source>
</evidence>
<evidence type="ECO:0000313" key="9">
    <source>
        <dbReference type="EMBL" id="RRK30249.1"/>
    </source>
</evidence>
<dbReference type="RefSeq" id="WP_125126096.1">
    <property type="nucleotide sequence ID" value="NZ_RHJS01000002.1"/>
</dbReference>
<dbReference type="PROSITE" id="PS51898">
    <property type="entry name" value="TYR_RECOMBINASE"/>
    <property type="match status" value="1"/>
</dbReference>
<comment type="similarity">
    <text evidence="2">Belongs to the 'phage' integrase family.</text>
</comment>
<dbReference type="Gene3D" id="1.10.443.10">
    <property type="entry name" value="Intergrase catalytic core"/>
    <property type="match status" value="1"/>
</dbReference>
<dbReference type="GO" id="GO:0015074">
    <property type="term" value="P:DNA integration"/>
    <property type="evidence" value="ECO:0007669"/>
    <property type="project" value="UniProtKB-KW"/>
</dbReference>
<evidence type="ECO:0000256" key="5">
    <source>
        <dbReference type="ARBA" id="ARBA00023172"/>
    </source>
</evidence>
<dbReference type="Pfam" id="PF02899">
    <property type="entry name" value="Phage_int_SAM_1"/>
    <property type="match status" value="1"/>
</dbReference>
<dbReference type="AlphaFoldDB" id="A0A3R8KUZ2"/>
<dbReference type="InterPro" id="IPR010998">
    <property type="entry name" value="Integrase_recombinase_N"/>
</dbReference>
<evidence type="ECO:0000256" key="1">
    <source>
        <dbReference type="ARBA" id="ARBA00003283"/>
    </source>
</evidence>
<dbReference type="Gene3D" id="1.10.150.130">
    <property type="match status" value="1"/>
</dbReference>
<sequence length="280" mass="32480">MNYQMTNEDINSYKEYLRREERSDGTIEKYLRDIKAFFSWLDKREVSRENAAGWKEYLAGMSYVPVTINSMLSAINGFFRFMGWEECRVKFLHIQRKMFREQAKELDRKEYMKLLHTAQMQGKKRLCLLMETICSTGIRVSEVQYITVEAVCNGRTDISLKGKIRTILLPGKLCRKLRKYAQKHGIKKGRIFIAKNGNALSRNQIWKEMKALCASAGVEASKVFPHNLRHLFAASFYNACKDIVRLADVLGHSSIDTTRIYLVTTGTEHARQLESLRLIS</sequence>
<keyword evidence="3" id="KW-0229">DNA integration</keyword>
<dbReference type="PROSITE" id="PS51900">
    <property type="entry name" value="CB"/>
    <property type="match status" value="1"/>
</dbReference>
<evidence type="ECO:0000256" key="6">
    <source>
        <dbReference type="PROSITE-ProRule" id="PRU01248"/>
    </source>
</evidence>
<dbReference type="InterPro" id="IPR013762">
    <property type="entry name" value="Integrase-like_cat_sf"/>
</dbReference>
<dbReference type="PANTHER" id="PTHR30349">
    <property type="entry name" value="PHAGE INTEGRASE-RELATED"/>
    <property type="match status" value="1"/>
</dbReference>
<dbReference type="InterPro" id="IPR011010">
    <property type="entry name" value="DNA_brk_join_enz"/>
</dbReference>
<dbReference type="InterPro" id="IPR004107">
    <property type="entry name" value="Integrase_SAM-like_N"/>
</dbReference>
<dbReference type="GO" id="GO:0003677">
    <property type="term" value="F:DNA binding"/>
    <property type="evidence" value="ECO:0007669"/>
    <property type="project" value="UniProtKB-UniRule"/>
</dbReference>
<keyword evidence="10" id="KW-1185">Reference proteome</keyword>
<evidence type="ECO:0000256" key="4">
    <source>
        <dbReference type="ARBA" id="ARBA00023125"/>
    </source>
</evidence>
<dbReference type="InterPro" id="IPR050090">
    <property type="entry name" value="Tyrosine_recombinase_XerCD"/>
</dbReference>
<evidence type="ECO:0000259" key="8">
    <source>
        <dbReference type="PROSITE" id="PS51900"/>
    </source>
</evidence>
<gene>
    <name evidence="9" type="ORF">EBB54_01795</name>
</gene>
<protein>
    <submittedName>
        <fullName evidence="9">Integrase</fullName>
    </submittedName>
</protein>
<keyword evidence="4 6" id="KW-0238">DNA-binding</keyword>
<dbReference type="PANTHER" id="PTHR30349:SF89">
    <property type="entry name" value="INTEGRASE_RECOMBINASE"/>
    <property type="match status" value="1"/>
</dbReference>
<dbReference type="InterPro" id="IPR002104">
    <property type="entry name" value="Integrase_catalytic"/>
</dbReference>
<dbReference type="Proteomes" id="UP000274920">
    <property type="component" value="Unassembled WGS sequence"/>
</dbReference>
<comment type="function">
    <text evidence="1">Site-specific tyrosine recombinase, which acts by catalyzing the cutting and rejoining of the recombining DNA molecules.</text>
</comment>
<reference evidence="9" key="1">
    <citation type="submission" date="2018-10" db="EMBL/GenBank/DDBJ databases">
        <title>Schaedlerella arabinophila gen. nov. sp. nov., isolated from the mouse intestinal tract and comparative analysis with the genome of the closely related altered Schaedler flora strain ASF502.</title>
        <authorList>
            <person name="Miyake S."/>
            <person name="Soh M."/>
            <person name="Seedorf H."/>
        </authorList>
    </citation>
    <scope>NUCLEOTIDE SEQUENCE [LARGE SCALE GENOMIC DNA]</scope>
    <source>
        <strain evidence="9">DSM 106076</strain>
    </source>
</reference>
<keyword evidence="5" id="KW-0233">DNA recombination</keyword>
<feature type="domain" description="Tyr recombinase" evidence="7">
    <location>
        <begin position="101"/>
        <end position="275"/>
    </location>
</feature>
<dbReference type="EMBL" id="RHJS01000002">
    <property type="protein sequence ID" value="RRK30249.1"/>
    <property type="molecule type" value="Genomic_DNA"/>
</dbReference>
<name>A0A3R8KUZ2_9FIRM</name>
<dbReference type="Pfam" id="PF00589">
    <property type="entry name" value="Phage_integrase"/>
    <property type="match status" value="1"/>
</dbReference>
<feature type="domain" description="Core-binding (CB)" evidence="8">
    <location>
        <begin position="4"/>
        <end position="83"/>
    </location>
</feature>
<comment type="caution">
    <text evidence="9">The sequence shown here is derived from an EMBL/GenBank/DDBJ whole genome shotgun (WGS) entry which is preliminary data.</text>
</comment>
<dbReference type="SUPFAM" id="SSF56349">
    <property type="entry name" value="DNA breaking-rejoining enzymes"/>
    <property type="match status" value="1"/>
</dbReference>
<evidence type="ECO:0000259" key="7">
    <source>
        <dbReference type="PROSITE" id="PS51898"/>
    </source>
</evidence>
<proteinExistence type="inferred from homology"/>